<reference evidence="1" key="1">
    <citation type="journal article" date="2014" name="Front. Microbiol.">
        <title>High frequency of phylogenetically diverse reductive dehalogenase-homologous genes in deep subseafloor sedimentary metagenomes.</title>
        <authorList>
            <person name="Kawai M."/>
            <person name="Futagami T."/>
            <person name="Toyoda A."/>
            <person name="Takaki Y."/>
            <person name="Nishi S."/>
            <person name="Hori S."/>
            <person name="Arai W."/>
            <person name="Tsubouchi T."/>
            <person name="Morono Y."/>
            <person name="Uchiyama I."/>
            <person name="Ito T."/>
            <person name="Fujiyama A."/>
            <person name="Inagaki F."/>
            <person name="Takami H."/>
        </authorList>
    </citation>
    <scope>NUCLEOTIDE SEQUENCE</scope>
    <source>
        <strain evidence="1">Expedition CK06-06</strain>
    </source>
</reference>
<evidence type="ECO:0000313" key="1">
    <source>
        <dbReference type="EMBL" id="GAG21295.1"/>
    </source>
</evidence>
<protein>
    <submittedName>
        <fullName evidence="1">Uncharacterized protein</fullName>
    </submittedName>
</protein>
<name>X0VSR9_9ZZZZ</name>
<organism evidence="1">
    <name type="scientific">marine sediment metagenome</name>
    <dbReference type="NCBI Taxonomy" id="412755"/>
    <lineage>
        <taxon>unclassified sequences</taxon>
        <taxon>metagenomes</taxon>
        <taxon>ecological metagenomes</taxon>
    </lineage>
</organism>
<gene>
    <name evidence="1" type="ORF">S01H1_56784</name>
</gene>
<accession>X0VSR9</accession>
<proteinExistence type="predicted"/>
<comment type="caution">
    <text evidence="1">The sequence shown here is derived from an EMBL/GenBank/DDBJ whole genome shotgun (WGS) entry which is preliminary data.</text>
</comment>
<dbReference type="AlphaFoldDB" id="X0VSR9"/>
<feature type="non-terminal residue" evidence="1">
    <location>
        <position position="1"/>
    </location>
</feature>
<feature type="non-terminal residue" evidence="1">
    <location>
        <position position="257"/>
    </location>
</feature>
<dbReference type="EMBL" id="BARS01036997">
    <property type="protein sequence ID" value="GAG21295.1"/>
    <property type="molecule type" value="Genomic_DNA"/>
</dbReference>
<sequence>YYYIVKQVFKDCDVKWRCITKHSKDDVLAVLKEKYQDIEPEAYRDIEVIKYTTRKFYRDPLMIDVLICPTNSAMYWFLEHGNIQAAKCYIGLGDWKYIHPKQNKYYANHKILCDERIFDYGDSCNWMPYRKKILFDRFKQKDSFCGKYDYLLNLSLIERRFSKEWMMKLFEYFGYGHVSFGAYSGHKNEQYYSYFKELDMVDLIIPPVDDFMGLFNTFIYIPYKDGSDATPRLIPECEYYNKSIYYYDKGLEVKSGG</sequence>